<dbReference type="EMBL" id="CAKXAJ010025543">
    <property type="protein sequence ID" value="CAH2240691.1"/>
    <property type="molecule type" value="Genomic_DNA"/>
</dbReference>
<comment type="caution">
    <text evidence="1">The sequence shown here is derived from an EMBL/GenBank/DDBJ whole genome shotgun (WGS) entry which is preliminary data.</text>
</comment>
<proteinExistence type="predicted"/>
<sequence length="109" mass="11890">MVVSPPPVATSRSFQIATTLAATEVFMHIICQLERSSATSATKNQVQCISSTDTLHCRTLLYPVAQLFVSIRRRFDGRDAQNIPAMLISAGKQRCSDLMNVVTGVNTCT</sequence>
<protein>
    <submittedName>
        <fullName evidence="1">G14648 protein</fullName>
    </submittedName>
</protein>
<accession>A0A8S4RQV9</accession>
<dbReference type="AlphaFoldDB" id="A0A8S4RQV9"/>
<dbReference type="Proteomes" id="UP000838756">
    <property type="component" value="Unassembled WGS sequence"/>
</dbReference>
<gene>
    <name evidence="1" type="primary">g14648</name>
    <name evidence="1" type="ORF">PAEG_LOCUS17257</name>
</gene>
<organism evidence="1 2">
    <name type="scientific">Pararge aegeria aegeria</name>
    <dbReference type="NCBI Taxonomy" id="348720"/>
    <lineage>
        <taxon>Eukaryota</taxon>
        <taxon>Metazoa</taxon>
        <taxon>Ecdysozoa</taxon>
        <taxon>Arthropoda</taxon>
        <taxon>Hexapoda</taxon>
        <taxon>Insecta</taxon>
        <taxon>Pterygota</taxon>
        <taxon>Neoptera</taxon>
        <taxon>Endopterygota</taxon>
        <taxon>Lepidoptera</taxon>
        <taxon>Glossata</taxon>
        <taxon>Ditrysia</taxon>
        <taxon>Papilionoidea</taxon>
        <taxon>Nymphalidae</taxon>
        <taxon>Satyrinae</taxon>
        <taxon>Satyrini</taxon>
        <taxon>Parargina</taxon>
        <taxon>Pararge</taxon>
    </lineage>
</organism>
<name>A0A8S4RQV9_9NEOP</name>
<reference evidence="1" key="1">
    <citation type="submission" date="2022-03" db="EMBL/GenBank/DDBJ databases">
        <authorList>
            <person name="Lindestad O."/>
        </authorList>
    </citation>
    <scope>NUCLEOTIDE SEQUENCE</scope>
</reference>
<evidence type="ECO:0000313" key="2">
    <source>
        <dbReference type="Proteomes" id="UP000838756"/>
    </source>
</evidence>
<keyword evidence="2" id="KW-1185">Reference proteome</keyword>
<evidence type="ECO:0000313" key="1">
    <source>
        <dbReference type="EMBL" id="CAH2240691.1"/>
    </source>
</evidence>